<dbReference type="Pfam" id="PF04177">
    <property type="entry name" value="TAP42"/>
    <property type="match status" value="1"/>
</dbReference>
<dbReference type="Gene3D" id="1.25.40.540">
    <property type="entry name" value="TAP42-like family"/>
    <property type="match status" value="1"/>
</dbReference>
<accession>A0A1Q2YDN9</accession>
<feature type="compositionally biased region" description="Acidic residues" evidence="1">
    <location>
        <begin position="359"/>
        <end position="369"/>
    </location>
</feature>
<evidence type="ECO:0000313" key="3">
    <source>
        <dbReference type="Proteomes" id="UP000186136"/>
    </source>
</evidence>
<dbReference type="PANTHER" id="PTHR10933:SF9">
    <property type="entry name" value="IMMUNOGLOBULIN-BINDING PROTEIN 1"/>
    <property type="match status" value="1"/>
</dbReference>
<dbReference type="GO" id="GO:0005829">
    <property type="term" value="C:cytosol"/>
    <property type="evidence" value="ECO:0007669"/>
    <property type="project" value="TreeGrafter"/>
</dbReference>
<feature type="compositionally biased region" description="Basic and acidic residues" evidence="1">
    <location>
        <begin position="370"/>
        <end position="389"/>
    </location>
</feature>
<dbReference type="AlphaFoldDB" id="A0A1Q2YDN9"/>
<gene>
    <name evidence="2" type="ORF">PMKS-001128</name>
</gene>
<sequence length="400" mass="45476">MEQNSIASKYKTLNADLKSTQGKLTLDQFRKIHNEFIQLSNFIEQADLFSENETLDEVSTSSLAYLLVPYKHGKFIDSNAVSSQLGVDAEPGKRNRLRLVTLQIVESMLWKFVSLVALDLKIGDSLGKDDEKFKGIYKWITAYSDIRQREISNHGTKGFVKLNELEQISFKGAGPMARRDMKVNKWNLEKELGQKVKLIGDVDDMVGKLDEEVVRKVRIDQLLLAIIDSVSLLESNAMEREMLINIQGSSDDGMEQLKIEGMKLISPETESKDSRKSQNKGSIFDKGYTDKLEFSDNDKKLLSKEGKVLRPFTIVGSDKQRKELQSKVFGTGQVLPSMTVEELVEQELQNGGMVKPKEEEPEIDEDDYEWQNKETRRLREWDDFTDSNKKGSGNKMGNIG</sequence>
<evidence type="ECO:0000256" key="1">
    <source>
        <dbReference type="SAM" id="MobiDB-lite"/>
    </source>
</evidence>
<dbReference type="InterPro" id="IPR007304">
    <property type="entry name" value="TAP46-like"/>
</dbReference>
<dbReference type="Proteomes" id="UP000186136">
    <property type="component" value="Unassembled WGS sequence"/>
</dbReference>
<comment type="caution">
    <text evidence="2">The sequence shown here is derived from an EMBL/GenBank/DDBJ whole genome shotgun (WGS) entry which is preliminary data.</text>
</comment>
<dbReference type="EMBL" id="BDGI01000042">
    <property type="protein sequence ID" value="GAV27660.1"/>
    <property type="molecule type" value="Genomic_DNA"/>
</dbReference>
<keyword evidence="3" id="KW-1185">Reference proteome</keyword>
<organism evidence="2 3">
    <name type="scientific">Pichia membranifaciens</name>
    <dbReference type="NCBI Taxonomy" id="4926"/>
    <lineage>
        <taxon>Eukaryota</taxon>
        <taxon>Fungi</taxon>
        <taxon>Dikarya</taxon>
        <taxon>Ascomycota</taxon>
        <taxon>Saccharomycotina</taxon>
        <taxon>Pichiomycetes</taxon>
        <taxon>Pichiales</taxon>
        <taxon>Pichiaceae</taxon>
        <taxon>Pichia</taxon>
    </lineage>
</organism>
<reference evidence="2 3" key="1">
    <citation type="submission" date="2016-08" db="EMBL/GenBank/DDBJ databases">
        <title>Whole genome shotgun sequence of Pichia membranifaciens KS47-1.</title>
        <authorList>
            <person name="Konishi M."/>
            <person name="Ishida M."/>
            <person name="Arakawa T."/>
            <person name="Kato Y."/>
            <person name="Horiuchi J."/>
        </authorList>
    </citation>
    <scope>NUCLEOTIDE SEQUENCE [LARGE SCALE GENOMIC DNA]</scope>
    <source>
        <strain evidence="2 3">KS47-1</strain>
    </source>
</reference>
<name>A0A1Q2YDN9_9ASCO</name>
<evidence type="ECO:0008006" key="4">
    <source>
        <dbReference type="Google" id="ProtNLM"/>
    </source>
</evidence>
<evidence type="ECO:0000313" key="2">
    <source>
        <dbReference type="EMBL" id="GAV27660.1"/>
    </source>
</evidence>
<dbReference type="GO" id="GO:0035303">
    <property type="term" value="P:regulation of dephosphorylation"/>
    <property type="evidence" value="ECO:0007669"/>
    <property type="project" value="TreeGrafter"/>
</dbReference>
<protein>
    <recommendedName>
        <fullName evidence="4">TAP42-like protein</fullName>
    </recommendedName>
</protein>
<dbReference type="PANTHER" id="PTHR10933">
    <property type="entry name" value="IMMUNOGLOBULIN-BINDING PROTEIN 1"/>
    <property type="match status" value="1"/>
</dbReference>
<dbReference type="OrthoDB" id="10261753at2759"/>
<dbReference type="InterPro" id="IPR038511">
    <property type="entry name" value="TAP42/TAP46-like_sf"/>
</dbReference>
<proteinExistence type="predicted"/>
<feature type="region of interest" description="Disordered" evidence="1">
    <location>
        <begin position="349"/>
        <end position="400"/>
    </location>
</feature>
<dbReference type="GO" id="GO:0051721">
    <property type="term" value="F:protein phosphatase 2A binding"/>
    <property type="evidence" value="ECO:0007669"/>
    <property type="project" value="TreeGrafter"/>
</dbReference>
<dbReference type="GO" id="GO:0009966">
    <property type="term" value="P:regulation of signal transduction"/>
    <property type="evidence" value="ECO:0007669"/>
    <property type="project" value="InterPro"/>
</dbReference>